<dbReference type="RefSeq" id="WP_160647701.1">
    <property type="nucleotide sequence ID" value="NZ_SIJB01000043.1"/>
</dbReference>
<name>A0A6N9Q8A7_9BACL</name>
<feature type="transmembrane region" description="Helical" evidence="1">
    <location>
        <begin position="103"/>
        <end position="120"/>
    </location>
</feature>
<gene>
    <name evidence="2" type="ORF">ERL59_18240</name>
</gene>
<feature type="transmembrane region" description="Helical" evidence="1">
    <location>
        <begin position="166"/>
        <end position="188"/>
    </location>
</feature>
<evidence type="ECO:0000256" key="1">
    <source>
        <dbReference type="SAM" id="Phobius"/>
    </source>
</evidence>
<dbReference type="Proteomes" id="UP000448943">
    <property type="component" value="Unassembled WGS sequence"/>
</dbReference>
<dbReference type="PROSITE" id="PS51257">
    <property type="entry name" value="PROKAR_LIPOPROTEIN"/>
    <property type="match status" value="1"/>
</dbReference>
<sequence length="197" mass="22675">MRYIVLVFQNLLLAFGIACINKYFSLKRYYELFEIQFNGGPVYFDGGGIGAEFLGFFIDDDGWLWTDLMNVANTFLVIGIVVILISIGTLIFSFIYGEFKSKFRVLVTQNILFTFGILFIEKFVSLKYSYDLYVFMKNLPISNLENSEEITLFGLTLIDGVNRENLMGYANTFLFLSVIFMVLSYGIVVRKSRLKKT</sequence>
<reference evidence="2 3" key="1">
    <citation type="submission" date="2019-01" db="EMBL/GenBank/DDBJ databases">
        <title>Chengkuizengella sp. nov., isolated from deep-sea sediment of East Pacific Ocean.</title>
        <authorList>
            <person name="Yang J."/>
            <person name="Lai Q."/>
            <person name="Shao Z."/>
        </authorList>
    </citation>
    <scope>NUCLEOTIDE SEQUENCE [LARGE SCALE GENOMIC DNA]</scope>
    <source>
        <strain evidence="2 3">YPA3-1-1</strain>
    </source>
</reference>
<keyword evidence="1" id="KW-1133">Transmembrane helix</keyword>
<organism evidence="2 3">
    <name type="scientific">Chengkuizengella marina</name>
    <dbReference type="NCBI Taxonomy" id="2507566"/>
    <lineage>
        <taxon>Bacteria</taxon>
        <taxon>Bacillati</taxon>
        <taxon>Bacillota</taxon>
        <taxon>Bacilli</taxon>
        <taxon>Bacillales</taxon>
        <taxon>Paenibacillaceae</taxon>
        <taxon>Chengkuizengella</taxon>
    </lineage>
</organism>
<keyword evidence="1" id="KW-0812">Transmembrane</keyword>
<dbReference type="OrthoDB" id="10001078at2"/>
<protein>
    <submittedName>
        <fullName evidence="2">Uncharacterized protein</fullName>
    </submittedName>
</protein>
<dbReference type="EMBL" id="SIJB01000043">
    <property type="protein sequence ID" value="NBI30893.1"/>
    <property type="molecule type" value="Genomic_DNA"/>
</dbReference>
<comment type="caution">
    <text evidence="2">The sequence shown here is derived from an EMBL/GenBank/DDBJ whole genome shotgun (WGS) entry which is preliminary data.</text>
</comment>
<accession>A0A6N9Q8A7</accession>
<evidence type="ECO:0000313" key="3">
    <source>
        <dbReference type="Proteomes" id="UP000448943"/>
    </source>
</evidence>
<feature type="transmembrane region" description="Helical" evidence="1">
    <location>
        <begin position="75"/>
        <end position="96"/>
    </location>
</feature>
<proteinExistence type="predicted"/>
<keyword evidence="1" id="KW-0472">Membrane</keyword>
<evidence type="ECO:0000313" key="2">
    <source>
        <dbReference type="EMBL" id="NBI30893.1"/>
    </source>
</evidence>
<keyword evidence="3" id="KW-1185">Reference proteome</keyword>
<dbReference type="AlphaFoldDB" id="A0A6N9Q8A7"/>